<comment type="caution">
    <text evidence="2">The sequence shown here is derived from an EMBL/GenBank/DDBJ whole genome shotgun (WGS) entry which is preliminary data.</text>
</comment>
<gene>
    <name evidence="2" type="primary">RvY_10590</name>
    <name evidence="2" type="synonym">RvY_10590.1</name>
    <name evidence="2" type="ORF">RvY_10590-1</name>
</gene>
<dbReference type="Proteomes" id="UP000186922">
    <property type="component" value="Unassembled WGS sequence"/>
</dbReference>
<organism evidence="2 3">
    <name type="scientific">Ramazzottius varieornatus</name>
    <name type="common">Water bear</name>
    <name type="synonym">Tardigrade</name>
    <dbReference type="NCBI Taxonomy" id="947166"/>
    <lineage>
        <taxon>Eukaryota</taxon>
        <taxon>Metazoa</taxon>
        <taxon>Ecdysozoa</taxon>
        <taxon>Tardigrada</taxon>
        <taxon>Eutardigrada</taxon>
        <taxon>Parachela</taxon>
        <taxon>Hypsibioidea</taxon>
        <taxon>Ramazzottiidae</taxon>
        <taxon>Ramazzottius</taxon>
    </lineage>
</organism>
<feature type="region of interest" description="Disordered" evidence="1">
    <location>
        <begin position="43"/>
        <end position="71"/>
    </location>
</feature>
<feature type="region of interest" description="Disordered" evidence="1">
    <location>
        <begin position="102"/>
        <end position="121"/>
    </location>
</feature>
<accession>A0A1D1VD92</accession>
<feature type="compositionally biased region" description="Basic residues" evidence="1">
    <location>
        <begin position="202"/>
        <end position="211"/>
    </location>
</feature>
<name>A0A1D1VD92_RAMVA</name>
<proteinExistence type="predicted"/>
<dbReference type="EMBL" id="BDGG01000005">
    <property type="protein sequence ID" value="GAU99621.1"/>
    <property type="molecule type" value="Genomic_DNA"/>
</dbReference>
<dbReference type="AlphaFoldDB" id="A0A1D1VD92"/>
<evidence type="ECO:0000313" key="2">
    <source>
        <dbReference type="EMBL" id="GAU99621.1"/>
    </source>
</evidence>
<reference evidence="2 3" key="1">
    <citation type="journal article" date="2016" name="Nat. Commun.">
        <title>Extremotolerant tardigrade genome and improved radiotolerance of human cultured cells by tardigrade-unique protein.</title>
        <authorList>
            <person name="Hashimoto T."/>
            <person name="Horikawa D.D."/>
            <person name="Saito Y."/>
            <person name="Kuwahara H."/>
            <person name="Kozuka-Hata H."/>
            <person name="Shin-I T."/>
            <person name="Minakuchi Y."/>
            <person name="Ohishi K."/>
            <person name="Motoyama A."/>
            <person name="Aizu T."/>
            <person name="Enomoto A."/>
            <person name="Kondo K."/>
            <person name="Tanaka S."/>
            <person name="Hara Y."/>
            <person name="Koshikawa S."/>
            <person name="Sagara H."/>
            <person name="Miura T."/>
            <person name="Yokobori S."/>
            <person name="Miyagawa K."/>
            <person name="Suzuki Y."/>
            <person name="Kubo T."/>
            <person name="Oyama M."/>
            <person name="Kohara Y."/>
            <person name="Fujiyama A."/>
            <person name="Arakawa K."/>
            <person name="Katayama T."/>
            <person name="Toyoda A."/>
            <person name="Kunieda T."/>
        </authorList>
    </citation>
    <scope>NUCLEOTIDE SEQUENCE [LARGE SCALE GENOMIC DNA]</scope>
    <source>
        <strain evidence="2 3">YOKOZUNA-1</strain>
    </source>
</reference>
<feature type="region of interest" description="Disordered" evidence="1">
    <location>
        <begin position="189"/>
        <end position="231"/>
    </location>
</feature>
<sequence length="248" mass="27323">MDLSLTMMWLYTQTEKKMKKRNFRLSRTAHEIVISDTAKFPGTPLSTRAMEHDHSNATSSPPFGAMHPEPFNPVATLPPPSSSPDPPIHKRVTRGRVLRQSGLEGTEVSHGESDHSNSFPSTEIMDRWTVTPRPKRSPQEYNFRLPTGGDTLAGQLNRIGREMVTLAQEKKGMMGMPSVTSVGRLHGFVDEKTDPEDTSGHRGTKAVRRRRDASTTTMPTTTEEDVVASGQERAGETGIVIPGTFIGT</sequence>
<evidence type="ECO:0000256" key="1">
    <source>
        <dbReference type="SAM" id="MobiDB-lite"/>
    </source>
</evidence>
<protein>
    <submittedName>
        <fullName evidence="2">Uncharacterized protein</fullName>
    </submittedName>
</protein>
<keyword evidence="3" id="KW-1185">Reference proteome</keyword>
<evidence type="ECO:0000313" key="3">
    <source>
        <dbReference type="Proteomes" id="UP000186922"/>
    </source>
</evidence>